<accession>A0A813S6H8</accession>
<proteinExistence type="predicted"/>
<dbReference type="GO" id="GO:0008285">
    <property type="term" value="P:negative regulation of cell population proliferation"/>
    <property type="evidence" value="ECO:0007669"/>
    <property type="project" value="TreeGrafter"/>
</dbReference>
<dbReference type="GO" id="GO:0005829">
    <property type="term" value="C:cytosol"/>
    <property type="evidence" value="ECO:0007669"/>
    <property type="project" value="TreeGrafter"/>
</dbReference>
<reference evidence="3" key="1">
    <citation type="submission" date="2021-02" db="EMBL/GenBank/DDBJ databases">
        <authorList>
            <person name="Nowell W R."/>
        </authorList>
    </citation>
    <scope>NUCLEOTIDE SEQUENCE</scope>
</reference>
<feature type="region of interest" description="Disordered" evidence="1">
    <location>
        <begin position="478"/>
        <end position="506"/>
    </location>
</feature>
<dbReference type="GO" id="GO:0035329">
    <property type="term" value="P:hippo signaling"/>
    <property type="evidence" value="ECO:0007669"/>
    <property type="project" value="InterPro"/>
</dbReference>
<evidence type="ECO:0000259" key="2">
    <source>
        <dbReference type="PROSITE" id="PS50951"/>
    </source>
</evidence>
<feature type="domain" description="SARAH" evidence="2">
    <location>
        <begin position="691"/>
        <end position="738"/>
    </location>
</feature>
<dbReference type="InterPro" id="IPR030030">
    <property type="entry name" value="Sav"/>
</dbReference>
<feature type="compositionally biased region" description="Basic and acidic residues" evidence="1">
    <location>
        <begin position="566"/>
        <end position="592"/>
    </location>
</feature>
<sequence>MTSKKRVKPSVEKCLNMPKKKEVIFQRSIPGKYIPRDGPPPINSVRSGVGNDNRFNSKIAELLASSAYNNNNFDSNVDNNSVENDSPQSMGRIVTTANDCGSPSSRVHSKLLHRRIVTMLETLRRRGVPAPPRQLKGAENMTNIDLQPITFGQLKATTVENGLTQPMTISKGQTAIKQRAISTSSVNSSHISRLYDDLSDDLSSRLTLNNMSDIRSSTPATTTTPNMIQLKSLLITDSCPDLSSKLNQTTIQVQQTKEQRPALYYSPSLEQLLNQHSFNDETGTKSTYLTSSEAPVQQPPTHSASSVDEIVEKYYNSYPQRPASVEQSKEFYIHPPPRANTTPDPSWRFLSTTNKQQQLFNLSTNVHNQKPTVILPPSILSNQNGNRPPPPSYSSSVLQTNRTKMNRMTATNNESHYIRSFQQQQPTLPLTTITNPSLFDVLLCVNQPQEHDVSLPRSVISVPPRIFLNILHENIVPSKQHHQEQRPVPTQQISSHPPPPRSSIERSHSALPAINRLTGIKGTVVTTTDSESQNTNSDVCSQILYDREFSRLLYGKDGNQRQKRKAYSDPVRHSIEEADRTDSNNLLRKDVVKEEDDDVDKPNENNTNHKQNRLRISDDTRISKQPVQTSTGLVISDKNTSVVVQQQQQKKLSSVHSLPPRTIVPANPLHARPIPTFLRVYSQAPSLNDILIQWTLFSLNELESFHGMMTKLFKDENLARVQLYETFRSALAIELEQKKRKSQADEEEDAITAL</sequence>
<dbReference type="Proteomes" id="UP000681722">
    <property type="component" value="Unassembled WGS sequence"/>
</dbReference>
<evidence type="ECO:0000313" key="4">
    <source>
        <dbReference type="EMBL" id="CAF3574989.1"/>
    </source>
</evidence>
<evidence type="ECO:0000256" key="1">
    <source>
        <dbReference type="SAM" id="MobiDB-lite"/>
    </source>
</evidence>
<dbReference type="PANTHER" id="PTHR47522:SF2">
    <property type="entry name" value="PROTEIN SALVADOR HOMOLOG 1"/>
    <property type="match status" value="1"/>
</dbReference>
<protein>
    <recommendedName>
        <fullName evidence="2">SARAH domain-containing protein</fullName>
    </recommendedName>
</protein>
<feature type="compositionally biased region" description="Polar residues" evidence="1">
    <location>
        <begin position="284"/>
        <end position="305"/>
    </location>
</feature>
<dbReference type="GO" id="GO:0043065">
    <property type="term" value="P:positive regulation of apoptotic process"/>
    <property type="evidence" value="ECO:0007669"/>
    <property type="project" value="TreeGrafter"/>
</dbReference>
<dbReference type="PROSITE" id="PS50951">
    <property type="entry name" value="SARAH"/>
    <property type="match status" value="1"/>
</dbReference>
<evidence type="ECO:0000313" key="3">
    <source>
        <dbReference type="EMBL" id="CAF0790755.1"/>
    </source>
</evidence>
<evidence type="ECO:0000313" key="5">
    <source>
        <dbReference type="Proteomes" id="UP000663829"/>
    </source>
</evidence>
<dbReference type="OrthoDB" id="5339429at2759"/>
<dbReference type="GO" id="GO:0006915">
    <property type="term" value="P:apoptotic process"/>
    <property type="evidence" value="ECO:0007669"/>
    <property type="project" value="InterPro"/>
</dbReference>
<keyword evidence="5" id="KW-1185">Reference proteome</keyword>
<gene>
    <name evidence="3" type="ORF">GPM918_LOCUS2987</name>
    <name evidence="4" type="ORF">SRO942_LOCUS2987</name>
</gene>
<comment type="caution">
    <text evidence="3">The sequence shown here is derived from an EMBL/GenBank/DDBJ whole genome shotgun (WGS) entry which is preliminary data.</text>
</comment>
<dbReference type="GO" id="GO:0060090">
    <property type="term" value="F:molecular adaptor activity"/>
    <property type="evidence" value="ECO:0007669"/>
    <property type="project" value="InterPro"/>
</dbReference>
<dbReference type="PANTHER" id="PTHR47522">
    <property type="entry name" value="SALVADOR FAMILY WW DOMAIN-CONTAINING PROTEIN 1"/>
    <property type="match status" value="1"/>
</dbReference>
<dbReference type="EMBL" id="CAJOBC010000348">
    <property type="protein sequence ID" value="CAF3574989.1"/>
    <property type="molecule type" value="Genomic_DNA"/>
</dbReference>
<organism evidence="3 5">
    <name type="scientific">Didymodactylos carnosus</name>
    <dbReference type="NCBI Taxonomy" id="1234261"/>
    <lineage>
        <taxon>Eukaryota</taxon>
        <taxon>Metazoa</taxon>
        <taxon>Spiralia</taxon>
        <taxon>Gnathifera</taxon>
        <taxon>Rotifera</taxon>
        <taxon>Eurotatoria</taxon>
        <taxon>Bdelloidea</taxon>
        <taxon>Philodinida</taxon>
        <taxon>Philodinidae</taxon>
        <taxon>Didymodactylos</taxon>
    </lineage>
</organism>
<feature type="region of interest" description="Disordered" evidence="1">
    <location>
        <begin position="280"/>
        <end position="305"/>
    </location>
</feature>
<dbReference type="InterPro" id="IPR011524">
    <property type="entry name" value="SARAH_dom"/>
</dbReference>
<dbReference type="EMBL" id="CAJNOQ010000348">
    <property type="protein sequence ID" value="CAF0790755.1"/>
    <property type="molecule type" value="Genomic_DNA"/>
</dbReference>
<dbReference type="AlphaFoldDB" id="A0A813S6H8"/>
<name>A0A813S6H8_9BILA</name>
<feature type="region of interest" description="Disordered" evidence="1">
    <location>
        <begin position="556"/>
        <end position="614"/>
    </location>
</feature>
<dbReference type="Proteomes" id="UP000663829">
    <property type="component" value="Unassembled WGS sequence"/>
</dbReference>